<dbReference type="RefSeq" id="WP_268917627.1">
    <property type="nucleotide sequence ID" value="NZ_JAPTMY010000018.1"/>
</dbReference>
<dbReference type="EMBL" id="JAPTMY010000018">
    <property type="protein sequence ID" value="MCZ0858181.1"/>
    <property type="molecule type" value="Genomic_DNA"/>
</dbReference>
<comment type="caution">
    <text evidence="2">The sequence shown here is derived from an EMBL/GenBank/DDBJ whole genome shotgun (WGS) entry which is preliminary data.</text>
</comment>
<evidence type="ECO:0008006" key="4">
    <source>
        <dbReference type="Google" id="ProtNLM"/>
    </source>
</evidence>
<dbReference type="Proteomes" id="UP001072034">
    <property type="component" value="Unassembled WGS sequence"/>
</dbReference>
<name>A0ABT4I9G7_9ACTO</name>
<evidence type="ECO:0000313" key="2">
    <source>
        <dbReference type="EMBL" id="MCZ0858181.1"/>
    </source>
</evidence>
<sequence>MTVTAAACEQAIRLLRGAGVAGLADASPDVWAAVLNAAPLTTIGAGGRRTPVTRPDGTTAVLGPEDREVLPAATRIASVGGRFVQAADLAAAIQDRRHGDRQTRVARIRADAAAHGPLIPDGLGGDVAAELAWRRAATAAIGAGADRSRAEAHAWAAIGRAPAALAPGADRSGDVRRLITAGAPEPSRDSPVTAGSRRTGGERLRRVPAGTSPTQPHEHTRETRP</sequence>
<evidence type="ECO:0000256" key="1">
    <source>
        <dbReference type="SAM" id="MobiDB-lite"/>
    </source>
</evidence>
<protein>
    <recommendedName>
        <fullName evidence="4">DUF222 domain-containing protein</fullName>
    </recommendedName>
</protein>
<proteinExistence type="predicted"/>
<gene>
    <name evidence="2" type="ORF">OHJ16_09015</name>
</gene>
<evidence type="ECO:0000313" key="3">
    <source>
        <dbReference type="Proteomes" id="UP001072034"/>
    </source>
</evidence>
<feature type="compositionally biased region" description="Basic and acidic residues" evidence="1">
    <location>
        <begin position="216"/>
        <end position="225"/>
    </location>
</feature>
<organism evidence="2 3">
    <name type="scientific">Actinomyces israelii</name>
    <dbReference type="NCBI Taxonomy" id="1659"/>
    <lineage>
        <taxon>Bacteria</taxon>
        <taxon>Bacillati</taxon>
        <taxon>Actinomycetota</taxon>
        <taxon>Actinomycetes</taxon>
        <taxon>Actinomycetales</taxon>
        <taxon>Actinomycetaceae</taxon>
        <taxon>Actinomyces</taxon>
    </lineage>
</organism>
<reference evidence="2" key="1">
    <citation type="submission" date="2022-10" db="EMBL/GenBank/DDBJ databases">
        <title>Genome sequence of Actinomyces israelii ATCC 10048.</title>
        <authorList>
            <person name="Watt R.M."/>
            <person name="Tong W.M."/>
        </authorList>
    </citation>
    <scope>NUCLEOTIDE SEQUENCE</scope>
    <source>
        <strain evidence="2">ATCC 10048</strain>
    </source>
</reference>
<accession>A0ABT4I9G7</accession>
<keyword evidence="3" id="KW-1185">Reference proteome</keyword>
<feature type="region of interest" description="Disordered" evidence="1">
    <location>
        <begin position="179"/>
        <end position="225"/>
    </location>
</feature>